<sequence length="863" mass="91707">MTSSRTSSRLDRSKPFGPGFTYVNGLHGAPRRDPEYLRLYNSGDFDHIPLSIRPYYILSVMKDGPCRSTLKRGRPSEELSPASAGSGAKEVIDEVEEAPVRKRRRTSSLCSEVSALEEPEPSDEAAQALSVGAPRSTTASVKSDGDDAGFESPRSQVTRPSFLGVLPADAETRPPPEQIEAGEEEGEGSDAEVHASESAASSRSSGSSPSVVSLGSEASEASTPVGSSESEEEHSEESAGIGEAVDALGDVFEESSTRSTDEEVSIQEVEAPVTEEEPEHFGGVEEAQDEQEMQDVEMEEAFSHETDIEQQGEVEGEGSEGEDGEEAKTPTADSLLGYEGAEDSEVSEAVSESAEFSPDDGMEEVESPLGSGPVDSDHELGSTLEEAQQLDEHSQSESDWHDGTHESDMGDVEHPLTAPTAEEESEGSNADEHQEMGTVQEHRDVHDDGEGIATPEGVEEDVEEIEPITEPASGRPLRRAAIAAMHRIHDEVASFTRPYHFHTSSDTAPTSAEKGAMGVEKTSPTKTSPGRRTPSPQKGCPADEAVESVSLAVEPSAGESTPEMVSSEDVISPASPPGSRSAAADEGSVVEDLSSTPVSSMQSLPVTPAPRPAQKRSEGRLTQISRSPTTRRTTRASAIAAKYRIHSQGILVHSSCCHEYPPRCSVSGERAVAHALEAGKSAGDHVEAATALLEALGEDHARATQERALGGSPQGRSMKSRDLHVPPSIDPPIFRPVENEDNESMASSSAHGNSEKPPEGPTRVRHSARLQAKSRTDSSAASSSIPSPEKQRKSRSSASHSATSEATPTKTRKRPAFAAAAKSKAKPRRGRLTAIPEEEETYDEPEAEMTTKRPRRGGGRKAG</sequence>
<feature type="region of interest" description="Disordered" evidence="1">
    <location>
        <begin position="69"/>
        <end position="477"/>
    </location>
</feature>
<feature type="compositionally biased region" description="Low complexity" evidence="1">
    <location>
        <begin position="347"/>
        <end position="356"/>
    </location>
</feature>
<feature type="compositionally biased region" description="Low complexity" evidence="1">
    <location>
        <begin position="796"/>
        <end position="809"/>
    </location>
</feature>
<accession>A0A7J6RID6</accession>
<dbReference type="Proteomes" id="UP000574390">
    <property type="component" value="Unassembled WGS sequence"/>
</dbReference>
<name>A0A7J6RID6_PEROL</name>
<feature type="compositionally biased region" description="Low complexity" evidence="1">
    <location>
        <begin position="196"/>
        <end position="219"/>
    </location>
</feature>
<dbReference type="AlphaFoldDB" id="A0A7J6RID6"/>
<feature type="compositionally biased region" description="Acidic residues" evidence="1">
    <location>
        <begin position="357"/>
        <end position="366"/>
    </location>
</feature>
<gene>
    <name evidence="2" type="ORF">FOZ62_007270</name>
</gene>
<feature type="compositionally biased region" description="Low complexity" evidence="1">
    <location>
        <begin position="778"/>
        <end position="788"/>
    </location>
</feature>
<feature type="region of interest" description="Disordered" evidence="1">
    <location>
        <begin position="497"/>
        <end position="635"/>
    </location>
</feature>
<feature type="compositionally biased region" description="Acidic residues" evidence="1">
    <location>
        <begin position="457"/>
        <end position="467"/>
    </location>
</feature>
<feature type="compositionally biased region" description="Polar residues" evidence="1">
    <location>
        <begin position="522"/>
        <end position="536"/>
    </location>
</feature>
<feature type="compositionally biased region" description="Basic residues" evidence="1">
    <location>
        <begin position="852"/>
        <end position="863"/>
    </location>
</feature>
<proteinExistence type="predicted"/>
<organism evidence="2 3">
    <name type="scientific">Perkinsus olseni</name>
    <name type="common">Perkinsus atlanticus</name>
    <dbReference type="NCBI Taxonomy" id="32597"/>
    <lineage>
        <taxon>Eukaryota</taxon>
        <taxon>Sar</taxon>
        <taxon>Alveolata</taxon>
        <taxon>Perkinsozoa</taxon>
        <taxon>Perkinsea</taxon>
        <taxon>Perkinsida</taxon>
        <taxon>Perkinsidae</taxon>
        <taxon>Perkinsus</taxon>
    </lineage>
</organism>
<feature type="compositionally biased region" description="Acidic residues" evidence="1">
    <location>
        <begin position="286"/>
        <end position="300"/>
    </location>
</feature>
<feature type="region of interest" description="Disordered" evidence="1">
    <location>
        <begin position="702"/>
        <end position="863"/>
    </location>
</feature>
<dbReference type="EMBL" id="JABANM010022152">
    <property type="protein sequence ID" value="KAF4720052.1"/>
    <property type="molecule type" value="Genomic_DNA"/>
</dbReference>
<feature type="compositionally biased region" description="Basic and acidic residues" evidence="1">
    <location>
        <begin position="390"/>
        <end position="414"/>
    </location>
</feature>
<feature type="compositionally biased region" description="Low complexity" evidence="1">
    <location>
        <begin position="624"/>
        <end position="635"/>
    </location>
</feature>
<evidence type="ECO:0000313" key="3">
    <source>
        <dbReference type="Proteomes" id="UP000574390"/>
    </source>
</evidence>
<feature type="compositionally biased region" description="Basic and acidic residues" evidence="1">
    <location>
        <begin position="430"/>
        <end position="449"/>
    </location>
</feature>
<evidence type="ECO:0000256" key="1">
    <source>
        <dbReference type="SAM" id="MobiDB-lite"/>
    </source>
</evidence>
<comment type="caution">
    <text evidence="2">The sequence shown here is derived from an EMBL/GenBank/DDBJ whole genome shotgun (WGS) entry which is preliminary data.</text>
</comment>
<protein>
    <submittedName>
        <fullName evidence="2">Uncharacterized protein</fullName>
    </submittedName>
</protein>
<feature type="compositionally biased region" description="Polar residues" evidence="1">
    <location>
        <begin position="593"/>
        <end position="605"/>
    </location>
</feature>
<feature type="compositionally biased region" description="Acidic residues" evidence="1">
    <location>
        <begin position="836"/>
        <end position="847"/>
    </location>
</feature>
<reference evidence="2 3" key="1">
    <citation type="submission" date="2020-04" db="EMBL/GenBank/DDBJ databases">
        <title>Perkinsus olseni comparative genomics.</title>
        <authorList>
            <person name="Bogema D.R."/>
        </authorList>
    </citation>
    <scope>NUCLEOTIDE SEQUENCE [LARGE SCALE GENOMIC DNA]</scope>
    <source>
        <strain evidence="2">ATCC PRA-205</strain>
    </source>
</reference>
<evidence type="ECO:0000313" key="2">
    <source>
        <dbReference type="EMBL" id="KAF4720052.1"/>
    </source>
</evidence>
<feature type="compositionally biased region" description="Acidic residues" evidence="1">
    <location>
        <begin position="180"/>
        <end position="190"/>
    </location>
</feature>
<feature type="compositionally biased region" description="Acidic residues" evidence="1">
    <location>
        <begin position="308"/>
        <end position="325"/>
    </location>
</feature>